<sequence>MSNKKEPPFFNDNSMRAFHYKLPFYDTIELFIETLTGTCFELRVLPFEAVVSVKAKIQRLEGIPVAQQHLIWNNLELDDEHCLHDYGIAEGCTLKLVLALRGGPINTRRVTMEDPIKEVADMMENNKEEGWEKSLASKQVKFVVYREGDHLNFFRVVDRGDGTLTPLSESVSGSSLYNVCTEEEDGDNCAASQQSLENSVTMNKMKLLKAKMEDMNLNKKPKKSVKVKPRPPGGSMGLSSTRHHHRPLRSVPHLHHTWQTSAHLPPIADCNCKDPAETSAHSSIPRRPPPSSPSPCPPFSKIRPPPKVSRLDIGSTRLVRDCVYPQLPPLCIRGPPEATFDPGDPAVETVALGLLEEASGLVVTPQPASPFGELSEPLSLDASSVSDAGQHSLEVGAQHQLPHSPSPISTWTLGTSENLTSRTDQTFLGTSFRISPPSPLLSSSVRCLQPSLQAPSSPRPKAGSVSPHSATIPSLHSAHRRGVKVQSPGKRPELISKREARSITLIANQACKEPVGSAEDADLLVSLSSRAPDNSSYQDSLRENLGLALSLSSSITSGQDSFNSRMPSNTNSRLLLDDLTRRLSQSHQAAASYTVSDTLESDGVVASFTKMGAPLYHLPPVKASTSSKKKSSKHCFLCGRKTGLASSYECRCGHNFCATHRYAETHDCTFDYKSAGRRLLQEANPLISAPKLPKI</sequence>
<accession>Q4SKY0</accession>
<dbReference type="CDD" id="cd01802">
    <property type="entry name" value="Ubl_ZFAND4"/>
    <property type="match status" value="1"/>
</dbReference>
<name>Q4SKY0_TETNG</name>
<evidence type="ECO:0000259" key="7">
    <source>
        <dbReference type="PROSITE" id="PS51039"/>
    </source>
</evidence>
<dbReference type="PROSITE" id="PS51039">
    <property type="entry name" value="ZF_AN1"/>
    <property type="match status" value="1"/>
</dbReference>
<dbReference type="PROSITE" id="PS50053">
    <property type="entry name" value="UBIQUITIN_2"/>
    <property type="match status" value="1"/>
</dbReference>
<feature type="non-terminal residue" evidence="8">
    <location>
        <position position="1"/>
    </location>
</feature>
<dbReference type="Gene3D" id="3.10.20.90">
    <property type="entry name" value="Phosphatidylinositol 3-kinase Catalytic Subunit, Chain A, domain 1"/>
    <property type="match status" value="1"/>
</dbReference>
<comment type="caution">
    <text evidence="8">The sequence shown here is derived from an EMBL/GenBank/DDBJ whole genome shotgun (WGS) entry which is preliminary data.</text>
</comment>
<dbReference type="InterPro" id="IPR000058">
    <property type="entry name" value="Znf_AN1"/>
</dbReference>
<dbReference type="Gene3D" id="4.10.1110.10">
    <property type="entry name" value="AN1-like Zinc finger"/>
    <property type="match status" value="1"/>
</dbReference>
<feature type="region of interest" description="Disordered" evidence="5">
    <location>
        <begin position="274"/>
        <end position="311"/>
    </location>
</feature>
<evidence type="ECO:0000256" key="3">
    <source>
        <dbReference type="ARBA" id="ARBA00022833"/>
    </source>
</evidence>
<keyword evidence="2 4" id="KW-0863">Zinc-finger</keyword>
<dbReference type="SMART" id="SM00213">
    <property type="entry name" value="UBQ"/>
    <property type="match status" value="1"/>
</dbReference>
<dbReference type="PANTHER" id="PTHR46728:SF1">
    <property type="entry name" value="AN1-TYPE ZINC FINGER PROTEIN 4"/>
    <property type="match status" value="1"/>
</dbReference>
<feature type="region of interest" description="Disordered" evidence="5">
    <location>
        <begin position="450"/>
        <end position="490"/>
    </location>
</feature>
<dbReference type="Pfam" id="PF01428">
    <property type="entry name" value="zf-AN1"/>
    <property type="match status" value="1"/>
</dbReference>
<dbReference type="PANTHER" id="PTHR46728">
    <property type="entry name" value="AN1-TYPE ZINC FINGER PROTEIN 4"/>
    <property type="match status" value="1"/>
</dbReference>
<gene>
    <name evidence="8" type="ORF">GSTENG00016503001</name>
</gene>
<dbReference type="KEGG" id="tng:GSTEN00016503G001"/>
<feature type="region of interest" description="Disordered" evidence="5">
    <location>
        <begin position="216"/>
        <end position="245"/>
    </location>
</feature>
<dbReference type="SUPFAM" id="SSF54236">
    <property type="entry name" value="Ubiquitin-like"/>
    <property type="match status" value="1"/>
</dbReference>
<dbReference type="GO" id="GO:0008270">
    <property type="term" value="F:zinc ion binding"/>
    <property type="evidence" value="ECO:0007669"/>
    <property type="project" value="UniProtKB-KW"/>
</dbReference>
<keyword evidence="1" id="KW-0479">Metal-binding</keyword>
<proteinExistence type="predicted"/>
<dbReference type="InterPro" id="IPR019956">
    <property type="entry name" value="Ubiquitin_dom"/>
</dbReference>
<keyword evidence="3" id="KW-0862">Zinc</keyword>
<dbReference type="InterPro" id="IPR053061">
    <property type="entry name" value="AN1-type_zinc_finger"/>
</dbReference>
<feature type="compositionally biased region" description="Pro residues" evidence="5">
    <location>
        <begin position="286"/>
        <end position="307"/>
    </location>
</feature>
<organism evidence="8">
    <name type="scientific">Tetraodon nigroviridis</name>
    <name type="common">Spotted green pufferfish</name>
    <name type="synonym">Chelonodon nigroviridis</name>
    <dbReference type="NCBI Taxonomy" id="99883"/>
    <lineage>
        <taxon>Eukaryota</taxon>
        <taxon>Metazoa</taxon>
        <taxon>Chordata</taxon>
        <taxon>Craniata</taxon>
        <taxon>Vertebrata</taxon>
        <taxon>Euteleostomi</taxon>
        <taxon>Actinopterygii</taxon>
        <taxon>Neopterygii</taxon>
        <taxon>Teleostei</taxon>
        <taxon>Neoteleostei</taxon>
        <taxon>Acanthomorphata</taxon>
        <taxon>Eupercaria</taxon>
        <taxon>Tetraodontiformes</taxon>
        <taxon>Tetradontoidea</taxon>
        <taxon>Tetraodontidae</taxon>
        <taxon>Tetraodon</taxon>
    </lineage>
</organism>
<feature type="compositionally biased region" description="Basic residues" evidence="5">
    <location>
        <begin position="219"/>
        <end position="229"/>
    </location>
</feature>
<dbReference type="SMART" id="SM00154">
    <property type="entry name" value="ZnF_AN1"/>
    <property type="match status" value="1"/>
</dbReference>
<dbReference type="EMBL" id="CAAE01014563">
    <property type="protein sequence ID" value="CAF98702.1"/>
    <property type="molecule type" value="Genomic_DNA"/>
</dbReference>
<evidence type="ECO:0000313" key="8">
    <source>
        <dbReference type="EMBL" id="CAF98702.1"/>
    </source>
</evidence>
<dbReference type="PRINTS" id="PR00348">
    <property type="entry name" value="UBIQUITIN"/>
</dbReference>
<dbReference type="Pfam" id="PF00240">
    <property type="entry name" value="ubiquitin"/>
    <property type="match status" value="1"/>
</dbReference>
<dbReference type="InterPro" id="IPR035896">
    <property type="entry name" value="AN1-like_Znf"/>
</dbReference>
<protein>
    <submittedName>
        <fullName evidence="8">(spotted green pufferfish) hypothetical protein</fullName>
    </submittedName>
</protein>
<dbReference type="AlphaFoldDB" id="Q4SKY0"/>
<reference evidence="8" key="1">
    <citation type="journal article" date="2004" name="Nature">
        <title>Genome duplication in the teleost fish Tetraodon nigroviridis reveals the early vertebrate proto-karyotype.</title>
        <authorList>
            <person name="Jaillon O."/>
            <person name="Aury J.-M."/>
            <person name="Brunet F."/>
            <person name="Petit J.-L."/>
            <person name="Stange-Thomann N."/>
            <person name="Mauceli E."/>
            <person name="Bouneau L."/>
            <person name="Fischer C."/>
            <person name="Ozouf-Costaz C."/>
            <person name="Bernot A."/>
            <person name="Nicaud S."/>
            <person name="Jaffe D."/>
            <person name="Fisher S."/>
            <person name="Lutfalla G."/>
            <person name="Dossat C."/>
            <person name="Segurens B."/>
            <person name="Dasilva C."/>
            <person name="Salanoubat M."/>
            <person name="Levy M."/>
            <person name="Boudet N."/>
            <person name="Castellano S."/>
            <person name="Anthouard V."/>
            <person name="Jubin C."/>
            <person name="Castelli V."/>
            <person name="Katinka M."/>
            <person name="Vacherie B."/>
            <person name="Biemont C."/>
            <person name="Skalli Z."/>
            <person name="Cattolico L."/>
            <person name="Poulain J."/>
            <person name="De Berardinis V."/>
            <person name="Cruaud C."/>
            <person name="Duprat S."/>
            <person name="Brottier P."/>
            <person name="Coutanceau J.-P."/>
            <person name="Gouzy J."/>
            <person name="Parra G."/>
            <person name="Lardier G."/>
            <person name="Chapple C."/>
            <person name="McKernan K.J."/>
            <person name="McEwan P."/>
            <person name="Bosak S."/>
            <person name="Kellis M."/>
            <person name="Volff J.-N."/>
            <person name="Guigo R."/>
            <person name="Zody M.C."/>
            <person name="Mesirov J."/>
            <person name="Lindblad-Toh K."/>
            <person name="Birren B."/>
            <person name="Nusbaum C."/>
            <person name="Kahn D."/>
            <person name="Robinson-Rechavi M."/>
            <person name="Laudet V."/>
            <person name="Schachter V."/>
            <person name="Quetier F."/>
            <person name="Saurin W."/>
            <person name="Scarpelli C."/>
            <person name="Wincker P."/>
            <person name="Lander E.S."/>
            <person name="Weissenbach J."/>
            <person name="Roest Crollius H."/>
        </authorList>
    </citation>
    <scope>NUCLEOTIDE SEQUENCE [LARGE SCALE GENOMIC DNA]</scope>
</reference>
<dbReference type="InterPro" id="IPR029071">
    <property type="entry name" value="Ubiquitin-like_domsf"/>
</dbReference>
<dbReference type="OrthoDB" id="756206at2759"/>
<evidence type="ECO:0000256" key="1">
    <source>
        <dbReference type="ARBA" id="ARBA00022723"/>
    </source>
</evidence>
<dbReference type="SUPFAM" id="SSF118310">
    <property type="entry name" value="AN1-like Zinc finger"/>
    <property type="match status" value="1"/>
</dbReference>
<evidence type="ECO:0000256" key="2">
    <source>
        <dbReference type="ARBA" id="ARBA00022771"/>
    </source>
</evidence>
<evidence type="ECO:0000256" key="4">
    <source>
        <dbReference type="PROSITE-ProRule" id="PRU00449"/>
    </source>
</evidence>
<evidence type="ECO:0000256" key="5">
    <source>
        <dbReference type="SAM" id="MobiDB-lite"/>
    </source>
</evidence>
<reference evidence="8" key="2">
    <citation type="submission" date="2004-02" db="EMBL/GenBank/DDBJ databases">
        <authorList>
            <consortium name="Genoscope"/>
            <consortium name="Whitehead Institute Centre for Genome Research"/>
        </authorList>
    </citation>
    <scope>NUCLEOTIDE SEQUENCE</scope>
</reference>
<evidence type="ECO:0000259" key="6">
    <source>
        <dbReference type="PROSITE" id="PS50053"/>
    </source>
</evidence>
<feature type="domain" description="Ubiquitin-like" evidence="6">
    <location>
        <begin position="28"/>
        <end position="103"/>
    </location>
</feature>
<feature type="domain" description="AN1-type" evidence="7">
    <location>
        <begin position="629"/>
        <end position="676"/>
    </location>
</feature>
<dbReference type="InterPro" id="IPR000626">
    <property type="entry name" value="Ubiquitin-like_dom"/>
</dbReference>